<reference evidence="2" key="1">
    <citation type="submission" date="2023-03" db="EMBL/GenBank/DDBJ databases">
        <title>Massive genome expansion in bonnet fungi (Mycena s.s.) driven by repeated elements and novel gene families across ecological guilds.</title>
        <authorList>
            <consortium name="Lawrence Berkeley National Laboratory"/>
            <person name="Harder C.B."/>
            <person name="Miyauchi S."/>
            <person name="Viragh M."/>
            <person name="Kuo A."/>
            <person name="Thoen E."/>
            <person name="Andreopoulos B."/>
            <person name="Lu D."/>
            <person name="Skrede I."/>
            <person name="Drula E."/>
            <person name="Henrissat B."/>
            <person name="Morin E."/>
            <person name="Kohler A."/>
            <person name="Barry K."/>
            <person name="LaButti K."/>
            <person name="Morin E."/>
            <person name="Salamov A."/>
            <person name="Lipzen A."/>
            <person name="Mereny Z."/>
            <person name="Hegedus B."/>
            <person name="Baldrian P."/>
            <person name="Stursova M."/>
            <person name="Weitz H."/>
            <person name="Taylor A."/>
            <person name="Grigoriev I.V."/>
            <person name="Nagy L.G."/>
            <person name="Martin F."/>
            <person name="Kauserud H."/>
        </authorList>
    </citation>
    <scope>NUCLEOTIDE SEQUENCE</scope>
    <source>
        <strain evidence="2">9284</strain>
    </source>
</reference>
<evidence type="ECO:0000256" key="1">
    <source>
        <dbReference type="SAM" id="SignalP"/>
    </source>
</evidence>
<comment type="caution">
    <text evidence="2">The sequence shown here is derived from an EMBL/GenBank/DDBJ whole genome shotgun (WGS) entry which is preliminary data.</text>
</comment>
<organism evidence="2 3">
    <name type="scientific">Roridomyces roridus</name>
    <dbReference type="NCBI Taxonomy" id="1738132"/>
    <lineage>
        <taxon>Eukaryota</taxon>
        <taxon>Fungi</taxon>
        <taxon>Dikarya</taxon>
        <taxon>Basidiomycota</taxon>
        <taxon>Agaricomycotina</taxon>
        <taxon>Agaricomycetes</taxon>
        <taxon>Agaricomycetidae</taxon>
        <taxon>Agaricales</taxon>
        <taxon>Marasmiineae</taxon>
        <taxon>Mycenaceae</taxon>
        <taxon>Roridomyces</taxon>
    </lineage>
</organism>
<accession>A0AAD7C788</accession>
<evidence type="ECO:0000313" key="2">
    <source>
        <dbReference type="EMBL" id="KAJ7641264.1"/>
    </source>
</evidence>
<proteinExistence type="predicted"/>
<keyword evidence="3" id="KW-1185">Reference proteome</keyword>
<dbReference type="EMBL" id="JARKIF010000004">
    <property type="protein sequence ID" value="KAJ7641264.1"/>
    <property type="molecule type" value="Genomic_DNA"/>
</dbReference>
<feature type="non-terminal residue" evidence="2">
    <location>
        <position position="1"/>
    </location>
</feature>
<protein>
    <submittedName>
        <fullName evidence="2">Uncharacterized protein</fullName>
    </submittedName>
</protein>
<name>A0AAD7C788_9AGAR</name>
<dbReference type="AlphaFoldDB" id="A0AAD7C788"/>
<dbReference type="Proteomes" id="UP001221142">
    <property type="component" value="Unassembled WGS sequence"/>
</dbReference>
<feature type="signal peptide" evidence="1">
    <location>
        <begin position="1"/>
        <end position="18"/>
    </location>
</feature>
<sequence>MKFLTALSILLSASTVLAHPVGGTPRDLLVLKDERRHSAFYWNHRDRREHGGYLMVSKRDSKWPWHPAFWWNQPPGPDDGASNVAAKRARHGTFWCAVKMQN</sequence>
<keyword evidence="1" id="KW-0732">Signal</keyword>
<feature type="chain" id="PRO_5042000173" evidence="1">
    <location>
        <begin position="19"/>
        <end position="102"/>
    </location>
</feature>
<evidence type="ECO:0000313" key="3">
    <source>
        <dbReference type="Proteomes" id="UP001221142"/>
    </source>
</evidence>
<gene>
    <name evidence="2" type="ORF">FB45DRAFT_899806</name>
</gene>